<dbReference type="EMBL" id="AAMFVA010000002">
    <property type="protein sequence ID" value="EDG9352068.1"/>
    <property type="molecule type" value="Genomic_DNA"/>
</dbReference>
<dbReference type="AlphaFoldDB" id="A0A5J1SGS9"/>
<evidence type="ECO:0000313" key="5">
    <source>
        <dbReference type="EMBL" id="HAF7258019.1"/>
    </source>
</evidence>
<reference evidence="3" key="3">
    <citation type="submission" date="2018-07" db="EMBL/GenBank/DDBJ databases">
        <authorList>
            <consortium name="PulseNet: The National Subtyping Network for Foodborne Disease Surveillance"/>
            <person name="Tarr C.L."/>
            <person name="Trees E."/>
            <person name="Katz L.S."/>
            <person name="Carleton-Romer H.A."/>
            <person name="Stroika S."/>
            <person name="Kucerova Z."/>
            <person name="Roache K.F."/>
            <person name="Sabol A.L."/>
            <person name="Besser J."/>
            <person name="Gerner-Smidt P."/>
        </authorList>
    </citation>
    <scope>NUCLEOTIDE SEQUENCE</scope>
    <source>
        <strain evidence="3">PNUSAS011022</strain>
    </source>
</reference>
<dbReference type="EMBL" id="DAAWCK010000021">
    <property type="protein sequence ID" value="HAF7258019.1"/>
    <property type="molecule type" value="Genomic_DNA"/>
</dbReference>
<evidence type="ECO:0000313" key="3">
    <source>
        <dbReference type="EMBL" id="EDG9352068.1"/>
    </source>
</evidence>
<dbReference type="RefSeq" id="WP_129462556.1">
    <property type="nucleotide sequence ID" value="NZ_CBDGUR010000008.1"/>
</dbReference>
<name>A0A5J1SGS9_SALET</name>
<feature type="transmembrane region" description="Helical" evidence="1">
    <location>
        <begin position="54"/>
        <end position="77"/>
    </location>
</feature>
<reference evidence="5" key="4">
    <citation type="submission" date="2018-07" db="EMBL/GenBank/DDBJ databases">
        <authorList>
            <consortium name="NCBI Pathogen Detection Project"/>
        </authorList>
    </citation>
    <scope>NUCLEOTIDE SEQUENCE</scope>
    <source>
        <strain evidence="5">13-2237</strain>
    </source>
</reference>
<comment type="caution">
    <text evidence="5">The sequence shown here is derived from an EMBL/GenBank/DDBJ whole genome shotgun (WGS) entry which is preliminary data.</text>
</comment>
<organism evidence="5">
    <name type="scientific">Salmonella enterica subsp. enterica serovar Panama</name>
    <dbReference type="NCBI Taxonomy" id="29472"/>
    <lineage>
        <taxon>Bacteria</taxon>
        <taxon>Pseudomonadati</taxon>
        <taxon>Pseudomonadota</taxon>
        <taxon>Gammaproteobacteria</taxon>
        <taxon>Enterobacterales</taxon>
        <taxon>Enterobacteriaceae</taxon>
        <taxon>Salmonella</taxon>
    </lineage>
</organism>
<keyword evidence="1" id="KW-1133">Transmembrane helix</keyword>
<evidence type="ECO:0000313" key="4">
    <source>
        <dbReference type="EMBL" id="EDI0273107.1"/>
    </source>
</evidence>
<sequence length="81" mass="8916">MKQVRPSYIKNRLIISIGYILLLSSLTTFSHFLSGKIGFVVDFSGASGLRVVCVIYFVISSIIIGSRGFLGLITSAFRKIK</sequence>
<reference evidence="5" key="1">
    <citation type="journal article" date="2018" name="Genome Biol.">
        <title>SKESA: strategic k-mer extension for scrupulous assemblies.</title>
        <authorList>
            <person name="Souvorov A."/>
            <person name="Agarwala R."/>
            <person name="Lipman D.J."/>
        </authorList>
    </citation>
    <scope>NUCLEOTIDE SEQUENCE</scope>
    <source>
        <strain evidence="5">13-2237</strain>
    </source>
</reference>
<evidence type="ECO:0000256" key="1">
    <source>
        <dbReference type="SAM" id="Phobius"/>
    </source>
</evidence>
<dbReference type="EMBL" id="AALLIO010000040">
    <property type="protein sequence ID" value="EDA8188795.1"/>
    <property type="molecule type" value="Genomic_DNA"/>
</dbReference>
<keyword evidence="1" id="KW-0472">Membrane</keyword>
<accession>A0A5J1SGS9</accession>
<proteinExistence type="predicted"/>
<reference evidence="2" key="2">
    <citation type="submission" date="2018-07" db="EMBL/GenBank/DDBJ databases">
        <authorList>
            <person name="Ashton P.M."/>
            <person name="Dallman T."/>
            <person name="Nair S."/>
            <person name="De Pinna E."/>
            <person name="Peters T."/>
            <person name="Grant K."/>
        </authorList>
    </citation>
    <scope>NUCLEOTIDE SEQUENCE</scope>
    <source>
        <strain evidence="2">116565</strain>
        <strain evidence="4">333397</strain>
    </source>
</reference>
<feature type="transmembrane region" description="Helical" evidence="1">
    <location>
        <begin position="12"/>
        <end position="34"/>
    </location>
</feature>
<keyword evidence="1" id="KW-0812">Transmembrane</keyword>
<dbReference type="EMBL" id="AAMJPF010000026">
    <property type="protein sequence ID" value="EDI0273107.1"/>
    <property type="molecule type" value="Genomic_DNA"/>
</dbReference>
<evidence type="ECO:0000313" key="2">
    <source>
        <dbReference type="EMBL" id="EDA8188795.1"/>
    </source>
</evidence>
<gene>
    <name evidence="2" type="ORF">A4I59_18765</name>
    <name evidence="3" type="ORF">B9668_06555</name>
    <name evidence="4" type="ORF">CC707_18645</name>
    <name evidence="5" type="ORF">G9X39_002743</name>
</gene>
<protein>
    <submittedName>
        <fullName evidence="5">Uncharacterized protein</fullName>
    </submittedName>
</protein>